<dbReference type="Pfam" id="PF01694">
    <property type="entry name" value="Rhomboid"/>
    <property type="match status" value="1"/>
</dbReference>
<feature type="domain" description="Peptidase S54 rhomboid" evidence="8">
    <location>
        <begin position="59"/>
        <end position="215"/>
    </location>
</feature>
<organism evidence="9 10">
    <name type="scientific">Halarsenatibacter silvermanii</name>
    <dbReference type="NCBI Taxonomy" id="321763"/>
    <lineage>
        <taxon>Bacteria</taxon>
        <taxon>Bacillati</taxon>
        <taxon>Bacillota</taxon>
        <taxon>Clostridia</taxon>
        <taxon>Halanaerobiales</taxon>
        <taxon>Halarsenatibacteraceae</taxon>
        <taxon>Halarsenatibacter</taxon>
    </lineage>
</organism>
<comment type="subcellular location">
    <subcellularLocation>
        <location evidence="1">Membrane</location>
        <topology evidence="1">Multi-pass membrane protein</topology>
    </subcellularLocation>
</comment>
<keyword evidence="3 7" id="KW-0812">Transmembrane</keyword>
<feature type="transmembrane region" description="Helical" evidence="7">
    <location>
        <begin position="98"/>
        <end position="117"/>
    </location>
</feature>
<evidence type="ECO:0000313" key="10">
    <source>
        <dbReference type="Proteomes" id="UP000199476"/>
    </source>
</evidence>
<reference evidence="9 10" key="1">
    <citation type="submission" date="2016-10" db="EMBL/GenBank/DDBJ databases">
        <authorList>
            <person name="de Groot N.N."/>
        </authorList>
    </citation>
    <scope>NUCLEOTIDE SEQUENCE [LARGE SCALE GENOMIC DNA]</scope>
    <source>
        <strain evidence="9 10">SLAS-1</strain>
    </source>
</reference>
<dbReference type="Gene3D" id="1.20.1540.10">
    <property type="entry name" value="Rhomboid-like"/>
    <property type="match status" value="1"/>
</dbReference>
<sequence length="223" mass="25149">MLPLRDDVPRQKIPLATGLIISINIIIYIQQARLPEVTLHRVIETYGLIPIYFRQNPAGEFHTIFTSMFMHGGLGHLIVNMWILALFGDNVEDRMGRISFLIFYLLSGLAASSTHMYFNINSIIPVIGASGAVAGVMAAYAFLFPSARVLTMIPIFIFPYITTLPAFVFMGFWFLTQVYYGTMTLTMGASYGGIAWWAHIGGFVFGAFFYRIFVRRRSDLIGY</sequence>
<evidence type="ECO:0000256" key="5">
    <source>
        <dbReference type="ARBA" id="ARBA00022989"/>
    </source>
</evidence>
<dbReference type="GO" id="GO:0006508">
    <property type="term" value="P:proteolysis"/>
    <property type="evidence" value="ECO:0007669"/>
    <property type="project" value="UniProtKB-KW"/>
</dbReference>
<keyword evidence="5 7" id="KW-1133">Transmembrane helix</keyword>
<feature type="transmembrane region" description="Helical" evidence="7">
    <location>
        <begin position="123"/>
        <end position="143"/>
    </location>
</feature>
<comment type="similarity">
    <text evidence="2">Belongs to the peptidase S54 family.</text>
</comment>
<dbReference type="RefSeq" id="WP_089760595.1">
    <property type="nucleotide sequence ID" value="NZ_FNGO01000014.1"/>
</dbReference>
<dbReference type="EMBL" id="FNGO01000014">
    <property type="protein sequence ID" value="SDM01583.1"/>
    <property type="molecule type" value="Genomic_DNA"/>
</dbReference>
<dbReference type="STRING" id="321763.SAMN04488692_11413"/>
<keyword evidence="9" id="KW-0645">Protease</keyword>
<keyword evidence="4" id="KW-0378">Hydrolase</keyword>
<dbReference type="InterPro" id="IPR035952">
    <property type="entry name" value="Rhomboid-like_sf"/>
</dbReference>
<accession>A0A1G9PSE8</accession>
<dbReference type="AlphaFoldDB" id="A0A1G9PSE8"/>
<evidence type="ECO:0000256" key="4">
    <source>
        <dbReference type="ARBA" id="ARBA00022801"/>
    </source>
</evidence>
<name>A0A1G9PSE8_9FIRM</name>
<evidence type="ECO:0000256" key="7">
    <source>
        <dbReference type="SAM" id="Phobius"/>
    </source>
</evidence>
<evidence type="ECO:0000256" key="3">
    <source>
        <dbReference type="ARBA" id="ARBA00022692"/>
    </source>
</evidence>
<proteinExistence type="inferred from homology"/>
<feature type="transmembrane region" description="Helical" evidence="7">
    <location>
        <begin position="64"/>
        <end position="86"/>
    </location>
</feature>
<dbReference type="FunFam" id="1.20.1540.10:FF:000027">
    <property type="entry name" value="Rhomboid family intramembrane serine protease"/>
    <property type="match status" value="1"/>
</dbReference>
<dbReference type="PANTHER" id="PTHR43731:SF14">
    <property type="entry name" value="PRESENILIN-ASSOCIATED RHOMBOID-LIKE PROTEIN, MITOCHONDRIAL"/>
    <property type="match status" value="1"/>
</dbReference>
<evidence type="ECO:0000256" key="6">
    <source>
        <dbReference type="ARBA" id="ARBA00023136"/>
    </source>
</evidence>
<dbReference type="InterPro" id="IPR022764">
    <property type="entry name" value="Peptidase_S54_rhomboid_dom"/>
</dbReference>
<dbReference type="GO" id="GO:0004252">
    <property type="term" value="F:serine-type endopeptidase activity"/>
    <property type="evidence" value="ECO:0007669"/>
    <property type="project" value="InterPro"/>
</dbReference>
<protein>
    <submittedName>
        <fullName evidence="9">Membrane associated serine protease, rhomboid family</fullName>
    </submittedName>
</protein>
<keyword evidence="10" id="KW-1185">Reference proteome</keyword>
<dbReference type="PANTHER" id="PTHR43731">
    <property type="entry name" value="RHOMBOID PROTEASE"/>
    <property type="match status" value="1"/>
</dbReference>
<evidence type="ECO:0000313" key="9">
    <source>
        <dbReference type="EMBL" id="SDM01583.1"/>
    </source>
</evidence>
<evidence type="ECO:0000259" key="8">
    <source>
        <dbReference type="Pfam" id="PF01694"/>
    </source>
</evidence>
<dbReference type="SUPFAM" id="SSF144091">
    <property type="entry name" value="Rhomboid-like"/>
    <property type="match status" value="1"/>
</dbReference>
<dbReference type="InterPro" id="IPR050925">
    <property type="entry name" value="Rhomboid_protease_S54"/>
</dbReference>
<feature type="transmembrane region" description="Helical" evidence="7">
    <location>
        <begin position="155"/>
        <end position="174"/>
    </location>
</feature>
<gene>
    <name evidence="9" type="ORF">SAMN04488692_11413</name>
</gene>
<evidence type="ECO:0000256" key="1">
    <source>
        <dbReference type="ARBA" id="ARBA00004141"/>
    </source>
</evidence>
<feature type="transmembrane region" description="Helical" evidence="7">
    <location>
        <begin position="194"/>
        <end position="213"/>
    </location>
</feature>
<keyword evidence="6 7" id="KW-0472">Membrane</keyword>
<dbReference type="OrthoDB" id="9813074at2"/>
<dbReference type="GO" id="GO:0016020">
    <property type="term" value="C:membrane"/>
    <property type="evidence" value="ECO:0007669"/>
    <property type="project" value="UniProtKB-SubCell"/>
</dbReference>
<feature type="transmembrane region" description="Helical" evidence="7">
    <location>
        <begin position="12"/>
        <end position="29"/>
    </location>
</feature>
<dbReference type="Proteomes" id="UP000199476">
    <property type="component" value="Unassembled WGS sequence"/>
</dbReference>
<evidence type="ECO:0000256" key="2">
    <source>
        <dbReference type="ARBA" id="ARBA00009045"/>
    </source>
</evidence>